<evidence type="ECO:0000256" key="3">
    <source>
        <dbReference type="SAM" id="SignalP"/>
    </source>
</evidence>
<feature type="transmembrane region" description="Helical" evidence="2">
    <location>
        <begin position="140"/>
        <end position="159"/>
    </location>
</feature>
<dbReference type="NCBIfam" id="NF038012">
    <property type="entry name" value="DMT_1"/>
    <property type="match status" value="1"/>
</dbReference>
<feature type="transmembrane region" description="Helical" evidence="2">
    <location>
        <begin position="230"/>
        <end position="251"/>
    </location>
</feature>
<dbReference type="AlphaFoldDB" id="A0A239NZM2"/>
<organism evidence="4 5">
    <name type="scientific">Asanoa hainanensis</name>
    <dbReference type="NCBI Taxonomy" id="560556"/>
    <lineage>
        <taxon>Bacteria</taxon>
        <taxon>Bacillati</taxon>
        <taxon>Actinomycetota</taxon>
        <taxon>Actinomycetes</taxon>
        <taxon>Micromonosporales</taxon>
        <taxon>Micromonosporaceae</taxon>
        <taxon>Asanoa</taxon>
    </lineage>
</organism>
<feature type="transmembrane region" description="Helical" evidence="2">
    <location>
        <begin position="166"/>
        <end position="188"/>
    </location>
</feature>
<feature type="compositionally biased region" description="Basic residues" evidence="1">
    <location>
        <begin position="322"/>
        <end position="331"/>
    </location>
</feature>
<keyword evidence="2" id="KW-0472">Membrane</keyword>
<evidence type="ECO:0000256" key="2">
    <source>
        <dbReference type="SAM" id="Phobius"/>
    </source>
</evidence>
<feature type="transmembrane region" description="Helical" evidence="2">
    <location>
        <begin position="72"/>
        <end position="97"/>
    </location>
</feature>
<keyword evidence="3" id="KW-0732">Signal</keyword>
<keyword evidence="2" id="KW-0812">Transmembrane</keyword>
<evidence type="ECO:0000256" key="1">
    <source>
        <dbReference type="SAM" id="MobiDB-lite"/>
    </source>
</evidence>
<name>A0A239NZM2_9ACTN</name>
<keyword evidence="2" id="KW-1133">Transmembrane helix</keyword>
<accession>A0A239NZM2</accession>
<feature type="compositionally biased region" description="Basic and acidic residues" evidence="1">
    <location>
        <begin position="342"/>
        <end position="356"/>
    </location>
</feature>
<feature type="region of interest" description="Disordered" evidence="1">
    <location>
        <begin position="286"/>
        <end position="397"/>
    </location>
</feature>
<reference evidence="4 5" key="1">
    <citation type="submission" date="2017-06" db="EMBL/GenBank/DDBJ databases">
        <authorList>
            <person name="Kim H.J."/>
            <person name="Triplett B.A."/>
        </authorList>
    </citation>
    <scope>NUCLEOTIDE SEQUENCE [LARGE SCALE GENOMIC DNA]</scope>
    <source>
        <strain evidence="4 5">CGMCC 4.5593</strain>
    </source>
</reference>
<sequence length="420" mass="43260">MLLVVLLGLSAAVLLSVAAALQQHAAQRVAHARPARRGPLPLLGVAHRLLRSPMWLCGQVAGALGAGVQGAALHLGSVALVQPLLAAQLLFALPLGARRTRRRPRAGDWLAAAAIVGALTLFLSVRGAVPAGGHSDPDRVLLAVVLTAALAGLLVTVAARWRAGYATLLAIGGALCSALAAVLLKVTSESVAEHGVVATIRYWPLYALVGAIVGALVLGQQAFASGSLAAAVTAGSVTNPVASYLLGVLAFHAALPHGAGPRAALAGAAVLLVSGAWVLSRSPLTGSGGQLDVGPPRRADGGQHGQVLADHAGHADPPGPRQRVRRVHRPGQHGVGGPAQFLDDRLGQQPQPDRHAVHPAAAQPGAQAGQLQRVARGQDPPHVRLTGERVEHRPLLGAHRHRYARRVPPQRLGDQRCDRE</sequence>
<dbReference type="Proteomes" id="UP000198362">
    <property type="component" value="Unassembled WGS sequence"/>
</dbReference>
<feature type="chain" id="PRO_5012602336" evidence="3">
    <location>
        <begin position="26"/>
        <end position="420"/>
    </location>
</feature>
<feature type="transmembrane region" description="Helical" evidence="2">
    <location>
        <begin position="263"/>
        <end position="280"/>
    </location>
</feature>
<evidence type="ECO:0000313" key="5">
    <source>
        <dbReference type="Proteomes" id="UP000198362"/>
    </source>
</evidence>
<feature type="signal peptide" evidence="3">
    <location>
        <begin position="1"/>
        <end position="25"/>
    </location>
</feature>
<feature type="compositionally biased region" description="Low complexity" evidence="1">
    <location>
        <begin position="359"/>
        <end position="370"/>
    </location>
</feature>
<keyword evidence="5" id="KW-1185">Reference proteome</keyword>
<protein>
    <submittedName>
        <fullName evidence="4">Permease of the drug/metabolite transporter (DMT) superfamily</fullName>
    </submittedName>
</protein>
<dbReference type="RefSeq" id="WP_179266380.1">
    <property type="nucleotide sequence ID" value="NZ_FZPH01000012.1"/>
</dbReference>
<dbReference type="PANTHER" id="PTHR40761:SF1">
    <property type="entry name" value="CONSERVED INTEGRAL MEMBRANE ALANINE VALINE AND LEUCINE RICH PROTEIN-RELATED"/>
    <property type="match status" value="1"/>
</dbReference>
<dbReference type="PANTHER" id="PTHR40761">
    <property type="entry name" value="CONSERVED INTEGRAL MEMBRANE ALANINE VALINE AND LEUCINE RICH PROTEIN-RELATED"/>
    <property type="match status" value="1"/>
</dbReference>
<proteinExistence type="predicted"/>
<gene>
    <name evidence="4" type="ORF">SAMN05421812_11235</name>
</gene>
<feature type="compositionally biased region" description="Basic and acidic residues" evidence="1">
    <location>
        <begin position="379"/>
        <end position="394"/>
    </location>
</feature>
<feature type="transmembrane region" description="Helical" evidence="2">
    <location>
        <begin position="200"/>
        <end position="218"/>
    </location>
</feature>
<evidence type="ECO:0000313" key="4">
    <source>
        <dbReference type="EMBL" id="SNT60200.1"/>
    </source>
</evidence>
<dbReference type="EMBL" id="FZPH01000012">
    <property type="protein sequence ID" value="SNT60200.1"/>
    <property type="molecule type" value="Genomic_DNA"/>
</dbReference>
<feature type="transmembrane region" description="Helical" evidence="2">
    <location>
        <begin position="109"/>
        <end position="128"/>
    </location>
</feature>